<sequence length="249" mass="28373">MNLRDVADIGPYWTISREERNVVALLYAALLLGDNVHRFLDLVAPDLPVERDQVAVYVEYAFLRDLWNVIPPADTRRRDFIISKLDTADVRALADAEPQAWNAHFGGTSTKYWQSPSRWSVRSFHPHITDDDEFLATCRFSWSFNIKPDLVVHSTADHAVVIEAKVESGEGSYPATAPEKAIFDERGLRRVGQVELQQHLMRELLGIEARHLFLTPDGRQGLRWSAAFGCLDLSAMPPWAQRWIARYCA</sequence>
<evidence type="ECO:0000313" key="1">
    <source>
        <dbReference type="EMBL" id="MDD7968523.1"/>
    </source>
</evidence>
<evidence type="ECO:0000313" key="2">
    <source>
        <dbReference type="Proteomes" id="UP001300763"/>
    </source>
</evidence>
<reference evidence="1 2" key="1">
    <citation type="submission" date="2023-02" db="EMBL/GenBank/DDBJ databases">
        <title>Genome sequencing required for Actinomycetospora new species description.</title>
        <authorList>
            <person name="Saimee Y."/>
            <person name="Duangmal K."/>
        </authorList>
    </citation>
    <scope>NUCLEOTIDE SEQUENCE [LARGE SCALE GENOMIC DNA]</scope>
    <source>
        <strain evidence="1 2">DW7H6</strain>
    </source>
</reference>
<comment type="caution">
    <text evidence="1">The sequence shown here is derived from an EMBL/GenBank/DDBJ whole genome shotgun (WGS) entry which is preliminary data.</text>
</comment>
<proteinExistence type="predicted"/>
<name>A0ABT5T3K6_9PSEU</name>
<organism evidence="1 2">
    <name type="scientific">Actinomycetospora lemnae</name>
    <dbReference type="NCBI Taxonomy" id="3019891"/>
    <lineage>
        <taxon>Bacteria</taxon>
        <taxon>Bacillati</taxon>
        <taxon>Actinomycetota</taxon>
        <taxon>Actinomycetes</taxon>
        <taxon>Pseudonocardiales</taxon>
        <taxon>Pseudonocardiaceae</taxon>
        <taxon>Actinomycetospora</taxon>
    </lineage>
</organism>
<keyword evidence="2" id="KW-1185">Reference proteome</keyword>
<dbReference type="EMBL" id="JAQZAO010000013">
    <property type="protein sequence ID" value="MDD7968523.1"/>
    <property type="molecule type" value="Genomic_DNA"/>
</dbReference>
<gene>
    <name evidence="1" type="ORF">PGB27_24530</name>
</gene>
<dbReference type="Proteomes" id="UP001300763">
    <property type="component" value="Unassembled WGS sequence"/>
</dbReference>
<protein>
    <recommendedName>
        <fullName evidence="3">PD-(D/E)XK nuclease superfamily protein</fullName>
    </recommendedName>
</protein>
<accession>A0ABT5T3K6</accession>
<evidence type="ECO:0008006" key="3">
    <source>
        <dbReference type="Google" id="ProtNLM"/>
    </source>
</evidence>
<dbReference type="RefSeq" id="WP_274203056.1">
    <property type="nucleotide sequence ID" value="NZ_JAQZAO010000013.1"/>
</dbReference>